<name>A0A315ZZ18_9FIRM</name>
<dbReference type="EMBL" id="UHJJ01000004">
    <property type="protein sequence ID" value="SUQ13917.1"/>
    <property type="molecule type" value="Genomic_DNA"/>
</dbReference>
<dbReference type="PANTHER" id="PTHR30146:SF109">
    <property type="entry name" value="HTH-TYPE TRANSCRIPTIONAL REGULATOR GALS"/>
    <property type="match status" value="1"/>
</dbReference>
<evidence type="ECO:0000313" key="6">
    <source>
        <dbReference type="Proteomes" id="UP000254051"/>
    </source>
</evidence>
<dbReference type="InterPro" id="IPR000843">
    <property type="entry name" value="HTH_LacI"/>
</dbReference>
<feature type="domain" description="HTH lacI-type" evidence="4">
    <location>
        <begin position="3"/>
        <end position="57"/>
    </location>
</feature>
<dbReference type="PANTHER" id="PTHR30146">
    <property type="entry name" value="LACI-RELATED TRANSCRIPTIONAL REPRESSOR"/>
    <property type="match status" value="1"/>
</dbReference>
<dbReference type="InterPro" id="IPR025997">
    <property type="entry name" value="SBP_2_dom"/>
</dbReference>
<dbReference type="PROSITE" id="PS00356">
    <property type="entry name" value="HTH_LACI_1"/>
    <property type="match status" value="1"/>
</dbReference>
<keyword evidence="3" id="KW-0804">Transcription</keyword>
<dbReference type="CDD" id="cd01392">
    <property type="entry name" value="HTH_LacI"/>
    <property type="match status" value="1"/>
</dbReference>
<organism evidence="5 6">
    <name type="scientific">Faecalicatena contorta</name>
    <dbReference type="NCBI Taxonomy" id="39482"/>
    <lineage>
        <taxon>Bacteria</taxon>
        <taxon>Bacillati</taxon>
        <taxon>Bacillota</taxon>
        <taxon>Clostridia</taxon>
        <taxon>Lachnospirales</taxon>
        <taxon>Lachnospiraceae</taxon>
        <taxon>Faecalicatena</taxon>
    </lineage>
</organism>
<gene>
    <name evidence="5" type="ORF">SAMN05216529_104229</name>
</gene>
<dbReference type="OrthoDB" id="569491at2"/>
<sequence length="341" mass="37541">MAVTIKEIAELANVSRGTVDKVLNDRPGVKKETRQKVLKIAKELNYKPNFLGKALVQSKARVKIGIVLTPEYNPYIQEMIAGIKKAQDEFQAFGIEIVIKMLISLEPAEQISILNELESEGAAGIAVLPIDDQTVRDKINQLVDRGIAFITFNSKIEGTNDFCFVGQDHQKGGRTAAGLLMKLLPSGGDVGVIISSYRLSCHQSRLQGFLNKLKESSSPLHVLEVQENQDRKDDAFKITLEYCNQHPDLKGLYITGGGIAGVGSALNLLNLSHKIAVVCHDLIPDTLVLLKNGTVDFALGQSPDFQGYQLVKILFERLIKRQKPENKDVEIPITIATQDSL</sequence>
<dbReference type="InterPro" id="IPR028082">
    <property type="entry name" value="Peripla_BP_I"/>
</dbReference>
<dbReference type="RefSeq" id="WP_109710289.1">
    <property type="nucleotide sequence ID" value="NZ_QGDS01000004.1"/>
</dbReference>
<dbReference type="GO" id="GO:0000976">
    <property type="term" value="F:transcription cis-regulatory region binding"/>
    <property type="evidence" value="ECO:0007669"/>
    <property type="project" value="TreeGrafter"/>
</dbReference>
<evidence type="ECO:0000256" key="2">
    <source>
        <dbReference type="ARBA" id="ARBA00023125"/>
    </source>
</evidence>
<protein>
    <submittedName>
        <fullName evidence="5">Transcriptional regulator, LacI family</fullName>
    </submittedName>
</protein>
<evidence type="ECO:0000256" key="1">
    <source>
        <dbReference type="ARBA" id="ARBA00023015"/>
    </source>
</evidence>
<dbReference type="AlphaFoldDB" id="A0A315ZZ18"/>
<proteinExistence type="predicted"/>
<dbReference type="GO" id="GO:0003700">
    <property type="term" value="F:DNA-binding transcription factor activity"/>
    <property type="evidence" value="ECO:0007669"/>
    <property type="project" value="TreeGrafter"/>
</dbReference>
<dbReference type="InterPro" id="IPR010982">
    <property type="entry name" value="Lambda_DNA-bd_dom_sf"/>
</dbReference>
<reference evidence="6" key="1">
    <citation type="submission" date="2017-07" db="EMBL/GenBank/DDBJ databases">
        <authorList>
            <person name="Varghese N."/>
            <person name="Submissions S."/>
        </authorList>
    </citation>
    <scope>NUCLEOTIDE SEQUENCE [LARGE SCALE GENOMIC DNA]</scope>
    <source>
        <strain evidence="6">NLAE-zl-C134</strain>
    </source>
</reference>
<dbReference type="SUPFAM" id="SSF47413">
    <property type="entry name" value="lambda repressor-like DNA-binding domains"/>
    <property type="match status" value="1"/>
</dbReference>
<evidence type="ECO:0000256" key="3">
    <source>
        <dbReference type="ARBA" id="ARBA00023163"/>
    </source>
</evidence>
<accession>A0A315ZZ18</accession>
<dbReference type="Proteomes" id="UP000254051">
    <property type="component" value="Unassembled WGS sequence"/>
</dbReference>
<dbReference type="Pfam" id="PF13407">
    <property type="entry name" value="Peripla_BP_4"/>
    <property type="match status" value="1"/>
</dbReference>
<keyword evidence="2" id="KW-0238">DNA-binding</keyword>
<dbReference type="SMART" id="SM00354">
    <property type="entry name" value="HTH_LACI"/>
    <property type="match status" value="1"/>
</dbReference>
<evidence type="ECO:0000313" key="5">
    <source>
        <dbReference type="EMBL" id="SUQ13917.1"/>
    </source>
</evidence>
<dbReference type="Gene3D" id="1.10.260.40">
    <property type="entry name" value="lambda repressor-like DNA-binding domains"/>
    <property type="match status" value="1"/>
</dbReference>
<keyword evidence="1" id="KW-0805">Transcription regulation</keyword>
<dbReference type="SUPFAM" id="SSF53822">
    <property type="entry name" value="Periplasmic binding protein-like I"/>
    <property type="match status" value="1"/>
</dbReference>
<dbReference type="Pfam" id="PF00356">
    <property type="entry name" value="LacI"/>
    <property type="match status" value="1"/>
</dbReference>
<keyword evidence="6" id="KW-1185">Reference proteome</keyword>
<dbReference type="Gene3D" id="3.40.50.2300">
    <property type="match status" value="2"/>
</dbReference>
<dbReference type="PROSITE" id="PS50932">
    <property type="entry name" value="HTH_LACI_2"/>
    <property type="match status" value="1"/>
</dbReference>
<dbReference type="CDD" id="cd06307">
    <property type="entry name" value="PBP1_sugar_binding"/>
    <property type="match status" value="1"/>
</dbReference>
<evidence type="ECO:0000259" key="4">
    <source>
        <dbReference type="PROSITE" id="PS50932"/>
    </source>
</evidence>